<evidence type="ECO:0000313" key="2">
    <source>
        <dbReference type="Proteomes" id="UP000267029"/>
    </source>
</evidence>
<dbReference type="WBParaSite" id="MCOS_0000792201-mRNA-1">
    <property type="protein sequence ID" value="MCOS_0000792201-mRNA-1"/>
    <property type="gene ID" value="MCOS_0000792201"/>
</dbReference>
<organism evidence="3">
    <name type="scientific">Mesocestoides corti</name>
    <name type="common">Flatworm</name>
    <dbReference type="NCBI Taxonomy" id="53468"/>
    <lineage>
        <taxon>Eukaryota</taxon>
        <taxon>Metazoa</taxon>
        <taxon>Spiralia</taxon>
        <taxon>Lophotrochozoa</taxon>
        <taxon>Platyhelminthes</taxon>
        <taxon>Cestoda</taxon>
        <taxon>Eucestoda</taxon>
        <taxon>Cyclophyllidea</taxon>
        <taxon>Mesocestoididae</taxon>
        <taxon>Mesocestoides</taxon>
    </lineage>
</organism>
<sequence>MVILCFENIQNCAELKEAAAARRRNLTPQTLFSVCTQSDRGMRCMSKVTGVSCQNNRGTDYFNTVSPRHAVLLVLMNAVMAGVSFSYHLCGCFECYPGYQSIDFGVDYLRNIAIWPDQLYFFYFPIIQKENSQSINMVV</sequence>
<accession>A0A0R3UK44</accession>
<dbReference type="EMBL" id="UXSR01005426">
    <property type="protein sequence ID" value="VDD81920.1"/>
    <property type="molecule type" value="Genomic_DNA"/>
</dbReference>
<proteinExistence type="predicted"/>
<reference evidence="3" key="1">
    <citation type="submission" date="2017-02" db="UniProtKB">
        <authorList>
            <consortium name="WormBaseParasite"/>
        </authorList>
    </citation>
    <scope>IDENTIFICATION</scope>
</reference>
<name>A0A0R3UK44_MESCO</name>
<gene>
    <name evidence="1" type="ORF">MCOS_LOCUS7923</name>
</gene>
<reference evidence="1 2" key="2">
    <citation type="submission" date="2018-10" db="EMBL/GenBank/DDBJ databases">
        <authorList>
            <consortium name="Pathogen Informatics"/>
        </authorList>
    </citation>
    <scope>NUCLEOTIDE SEQUENCE [LARGE SCALE GENOMIC DNA]</scope>
</reference>
<keyword evidence="2" id="KW-1185">Reference proteome</keyword>
<evidence type="ECO:0000313" key="1">
    <source>
        <dbReference type="EMBL" id="VDD81920.1"/>
    </source>
</evidence>
<dbReference type="AlphaFoldDB" id="A0A0R3UK44"/>
<dbReference type="Proteomes" id="UP000267029">
    <property type="component" value="Unassembled WGS sequence"/>
</dbReference>
<protein>
    <submittedName>
        <fullName evidence="3">DUF4408 domain-containing protein</fullName>
    </submittedName>
</protein>
<evidence type="ECO:0000313" key="3">
    <source>
        <dbReference type="WBParaSite" id="MCOS_0000792201-mRNA-1"/>
    </source>
</evidence>